<dbReference type="Gene3D" id="3.60.15.10">
    <property type="entry name" value="Ribonuclease Z/Hydroxyacylglutathione hydrolase-like"/>
    <property type="match status" value="1"/>
</dbReference>
<gene>
    <name evidence="2" type="ORF">KEC56_04715</name>
</gene>
<evidence type="ECO:0000313" key="2">
    <source>
        <dbReference type="EMBL" id="MCC2028824.1"/>
    </source>
</evidence>
<dbReference type="InterPro" id="IPR001279">
    <property type="entry name" value="Metallo-B-lactamas"/>
</dbReference>
<dbReference type="SUPFAM" id="SSF56281">
    <property type="entry name" value="Metallo-hydrolase/oxidoreductase"/>
    <property type="match status" value="1"/>
</dbReference>
<protein>
    <submittedName>
        <fullName evidence="2">MBL fold metallo-hydrolase</fullName>
    </submittedName>
</protein>
<comment type="caution">
    <text evidence="2">The sequence shown here is derived from an EMBL/GenBank/DDBJ whole genome shotgun (WGS) entry which is preliminary data.</text>
</comment>
<keyword evidence="3" id="KW-1185">Reference proteome</keyword>
<dbReference type="InterPro" id="IPR036866">
    <property type="entry name" value="RibonucZ/Hydroxyglut_hydro"/>
</dbReference>
<dbReference type="AlphaFoldDB" id="A0A9X1LN99"/>
<feature type="domain" description="Metallo-beta-lactamase" evidence="1">
    <location>
        <begin position="18"/>
        <end position="176"/>
    </location>
</feature>
<evidence type="ECO:0000259" key="1">
    <source>
        <dbReference type="Pfam" id="PF00753"/>
    </source>
</evidence>
<dbReference type="Proteomes" id="UP001139289">
    <property type="component" value="Unassembled WGS sequence"/>
</dbReference>
<accession>A0A9X1LN99</accession>
<proteinExistence type="predicted"/>
<dbReference type="PANTHER" id="PTHR30619">
    <property type="entry name" value="DNA INTERNALIZATION/COMPETENCE PROTEIN COMEC/REC2"/>
    <property type="match status" value="1"/>
</dbReference>
<dbReference type="EMBL" id="JAGTTM010000001">
    <property type="protein sequence ID" value="MCC2028824.1"/>
    <property type="molecule type" value="Genomic_DNA"/>
</dbReference>
<dbReference type="Pfam" id="PF00753">
    <property type="entry name" value="Lactamase_B"/>
    <property type="match status" value="1"/>
</dbReference>
<dbReference type="InterPro" id="IPR052159">
    <property type="entry name" value="Competence_DNA_uptake"/>
</dbReference>
<sequence>MTSTSLDAPPGLEVVVLDVGHGSCIFISTPTATALVDTGPNGAILEFLRERGLTYIDVVLISHADHDHIGGLSALLSNGIGIGRVIWNSDGMKRTDAWLSLAYQLDDLAESGQTIADDEAAKGMDISELGPRVAIEVHAPRLRLRRLGVGGRDRSGSHISSNSMSVVVRVTVDSEPLIVIPGDLDSVGLSHLSDTSTLDLQAPYLVLPHHGGLMGTPAATPAAIEYLVRAVDPNVVFISNGRTARWDNPRDDVLMAVRRAKPELPIVCSQLSKSCSAAALPRTIAPEAYSAGWWNGSSCAGTIKLTPQSGIGHTLDRSEHSRFVASLPTPRCIVAHRHAL</sequence>
<reference evidence="2" key="1">
    <citation type="submission" date="2021-04" db="EMBL/GenBank/DDBJ databases">
        <title>Microbacterium tenobrionis sp. nov. and Microbacterium allomyrinae sp. nov., isolated from larvae of Tenobrio molitor and Allomyrina dichotoma, respectively.</title>
        <authorList>
            <person name="Lee S.D."/>
        </authorList>
    </citation>
    <scope>NUCLEOTIDE SEQUENCE</scope>
    <source>
        <strain evidence="2">YMB-B2</strain>
    </source>
</reference>
<organism evidence="2 3">
    <name type="scientific">Microbacterium tenebrionis</name>
    <dbReference type="NCBI Taxonomy" id="2830665"/>
    <lineage>
        <taxon>Bacteria</taxon>
        <taxon>Bacillati</taxon>
        <taxon>Actinomycetota</taxon>
        <taxon>Actinomycetes</taxon>
        <taxon>Micrococcales</taxon>
        <taxon>Microbacteriaceae</taxon>
        <taxon>Microbacterium</taxon>
    </lineage>
</organism>
<evidence type="ECO:0000313" key="3">
    <source>
        <dbReference type="Proteomes" id="UP001139289"/>
    </source>
</evidence>
<dbReference type="PANTHER" id="PTHR30619:SF1">
    <property type="entry name" value="RECOMBINATION PROTEIN 2"/>
    <property type="match status" value="1"/>
</dbReference>
<name>A0A9X1LN99_9MICO</name>